<reference evidence="1 2" key="1">
    <citation type="submission" date="2023-02" db="EMBL/GenBank/DDBJ databases">
        <title>LHISI_Scaffold_Assembly.</title>
        <authorList>
            <person name="Stuart O.P."/>
            <person name="Cleave R."/>
            <person name="Magrath M.J.L."/>
            <person name="Mikheyev A.S."/>
        </authorList>
    </citation>
    <scope>NUCLEOTIDE SEQUENCE [LARGE SCALE GENOMIC DNA]</scope>
    <source>
        <strain evidence="1">Daus_M_001</strain>
        <tissue evidence="1">Leg muscle</tissue>
    </source>
</reference>
<dbReference type="Proteomes" id="UP001159363">
    <property type="component" value="Chromosome 13"/>
</dbReference>
<organism evidence="1 2">
    <name type="scientific">Dryococelus australis</name>
    <dbReference type="NCBI Taxonomy" id="614101"/>
    <lineage>
        <taxon>Eukaryota</taxon>
        <taxon>Metazoa</taxon>
        <taxon>Ecdysozoa</taxon>
        <taxon>Arthropoda</taxon>
        <taxon>Hexapoda</taxon>
        <taxon>Insecta</taxon>
        <taxon>Pterygota</taxon>
        <taxon>Neoptera</taxon>
        <taxon>Polyneoptera</taxon>
        <taxon>Phasmatodea</taxon>
        <taxon>Verophasmatodea</taxon>
        <taxon>Anareolatae</taxon>
        <taxon>Phasmatidae</taxon>
        <taxon>Eurycanthinae</taxon>
        <taxon>Dryococelus</taxon>
    </lineage>
</organism>
<accession>A0ABQ9GCE8</accession>
<name>A0ABQ9GCE8_9NEOP</name>
<dbReference type="EMBL" id="JARBHB010000014">
    <property type="protein sequence ID" value="KAJ8869113.1"/>
    <property type="molecule type" value="Genomic_DNA"/>
</dbReference>
<comment type="caution">
    <text evidence="1">The sequence shown here is derived from an EMBL/GenBank/DDBJ whole genome shotgun (WGS) entry which is preliminary data.</text>
</comment>
<evidence type="ECO:0000313" key="1">
    <source>
        <dbReference type="EMBL" id="KAJ8869113.1"/>
    </source>
</evidence>
<sequence>MMWDRVVHGICDKAVQEALLRMDNLNLEKVATHCRVWEQSRQQVNLIHKHSEESNSSVLVNAVKHCWGNSITEGEVKQQHNRVKTGIKGKMVNFSVGDVSAGTDPGHALLTGINVLSQNCSGSRKVRLGQLRRITVLLKHYKCGKGQNDPTYPNEWLETIKVENKKLSASVLPFNMFKKVNQQFQVETTKVKLKMLDGIVNPIGKVKL</sequence>
<proteinExistence type="predicted"/>
<gene>
    <name evidence="1" type="ORF">PR048_030679</name>
</gene>
<keyword evidence="2" id="KW-1185">Reference proteome</keyword>
<protein>
    <submittedName>
        <fullName evidence="1">Uncharacterized protein</fullName>
    </submittedName>
</protein>
<evidence type="ECO:0000313" key="2">
    <source>
        <dbReference type="Proteomes" id="UP001159363"/>
    </source>
</evidence>